<dbReference type="PROSITE" id="PS51257">
    <property type="entry name" value="PROKAR_LIPOPROTEIN"/>
    <property type="match status" value="1"/>
</dbReference>
<feature type="domain" description="YtkA-like" evidence="2">
    <location>
        <begin position="43"/>
        <end position="120"/>
    </location>
</feature>
<protein>
    <submittedName>
        <fullName evidence="3">YtkA-like</fullName>
    </submittedName>
</protein>
<dbReference type="EMBL" id="FPBV01000014">
    <property type="protein sequence ID" value="SFU93126.1"/>
    <property type="molecule type" value="Genomic_DNA"/>
</dbReference>
<dbReference type="STRING" id="392015.SAMN05421543_11410"/>
<keyword evidence="1" id="KW-0732">Signal</keyword>
<evidence type="ECO:0000259" key="2">
    <source>
        <dbReference type="Pfam" id="PF13115"/>
    </source>
</evidence>
<name>A0A1I7K6R5_9BACL</name>
<accession>A0A1I7K6R5</accession>
<dbReference type="Pfam" id="PF13115">
    <property type="entry name" value="YtkA"/>
    <property type="match status" value="1"/>
</dbReference>
<dbReference type="AlphaFoldDB" id="A0A1I7K6R5"/>
<feature type="signal peptide" evidence="1">
    <location>
        <begin position="1"/>
        <end position="27"/>
    </location>
</feature>
<organism evidence="3 4">
    <name type="scientific">Alicyclobacillus macrosporangiidus</name>
    <dbReference type="NCBI Taxonomy" id="392015"/>
    <lineage>
        <taxon>Bacteria</taxon>
        <taxon>Bacillati</taxon>
        <taxon>Bacillota</taxon>
        <taxon>Bacilli</taxon>
        <taxon>Bacillales</taxon>
        <taxon>Alicyclobacillaceae</taxon>
        <taxon>Alicyclobacillus</taxon>
    </lineage>
</organism>
<proteinExistence type="predicted"/>
<sequence>MVRKGAALLMGLALLGGGGLVCGCGQATQPSPPQPAAQTPLPTVQMTVPAQAKAGTPLLLQVRVTRNGSPVNQLDDVMFEVWPDKPDAQHDLMHAKRTGDGVYSASYTFPAPGKYWVMYHVIDHGNMVMTAPQSVQINR</sequence>
<reference evidence="4" key="1">
    <citation type="submission" date="2016-10" db="EMBL/GenBank/DDBJ databases">
        <authorList>
            <person name="Varghese N."/>
        </authorList>
    </citation>
    <scope>NUCLEOTIDE SEQUENCE [LARGE SCALE GENOMIC DNA]</scope>
    <source>
        <strain evidence="4">DSM 17980</strain>
    </source>
</reference>
<evidence type="ECO:0000313" key="4">
    <source>
        <dbReference type="Proteomes" id="UP000183508"/>
    </source>
</evidence>
<keyword evidence="4" id="KW-1185">Reference proteome</keyword>
<dbReference type="InterPro" id="IPR032693">
    <property type="entry name" value="YtkA-like_dom"/>
</dbReference>
<dbReference type="Proteomes" id="UP000183508">
    <property type="component" value="Unassembled WGS sequence"/>
</dbReference>
<feature type="chain" id="PRO_5010209742" evidence="1">
    <location>
        <begin position="28"/>
        <end position="139"/>
    </location>
</feature>
<gene>
    <name evidence="3" type="ORF">SAMN05421543_11410</name>
</gene>
<evidence type="ECO:0000313" key="3">
    <source>
        <dbReference type="EMBL" id="SFU93126.1"/>
    </source>
</evidence>
<dbReference type="RefSeq" id="WP_074953563.1">
    <property type="nucleotide sequence ID" value="NZ_FPBV01000014.1"/>
</dbReference>
<dbReference type="OrthoDB" id="2679563at2"/>
<evidence type="ECO:0000256" key="1">
    <source>
        <dbReference type="SAM" id="SignalP"/>
    </source>
</evidence>